<dbReference type="Gene3D" id="3.30.530.20">
    <property type="match status" value="1"/>
</dbReference>
<reference evidence="3 4" key="1">
    <citation type="submission" date="2023-09" db="EMBL/GenBank/DDBJ databases">
        <authorList>
            <person name="Rey-Velasco X."/>
        </authorList>
    </citation>
    <scope>NUCLEOTIDE SEQUENCE [LARGE SCALE GENOMIC DNA]</scope>
    <source>
        <strain evidence="3 4">W242</strain>
    </source>
</reference>
<proteinExistence type="inferred from homology"/>
<dbReference type="Proteomes" id="UP001254488">
    <property type="component" value="Unassembled WGS sequence"/>
</dbReference>
<dbReference type="SUPFAM" id="SSF55961">
    <property type="entry name" value="Bet v1-like"/>
    <property type="match status" value="1"/>
</dbReference>
<dbReference type="CDD" id="cd07814">
    <property type="entry name" value="SRPBCC_CalC_Aha1-like"/>
    <property type="match status" value="1"/>
</dbReference>
<organism evidence="3 4">
    <name type="scientific">Patiriisocius hiemis</name>
    <dbReference type="NCBI Taxonomy" id="3075604"/>
    <lineage>
        <taxon>Bacteria</taxon>
        <taxon>Pseudomonadati</taxon>
        <taxon>Bacteroidota</taxon>
        <taxon>Flavobacteriia</taxon>
        <taxon>Flavobacteriales</taxon>
        <taxon>Flavobacteriaceae</taxon>
        <taxon>Patiriisocius</taxon>
    </lineage>
</organism>
<dbReference type="EMBL" id="JAVRHZ010000004">
    <property type="protein sequence ID" value="MDT0555964.1"/>
    <property type="molecule type" value="Genomic_DNA"/>
</dbReference>
<feature type="domain" description="Activator of Hsp90 ATPase homologue 1/2-like C-terminal" evidence="2">
    <location>
        <begin position="17"/>
        <end position="136"/>
    </location>
</feature>
<comment type="caution">
    <text evidence="3">The sequence shown here is derived from an EMBL/GenBank/DDBJ whole genome shotgun (WGS) entry which is preliminary data.</text>
</comment>
<keyword evidence="4" id="KW-1185">Reference proteome</keyword>
<evidence type="ECO:0000313" key="3">
    <source>
        <dbReference type="EMBL" id="MDT0555964.1"/>
    </source>
</evidence>
<dbReference type="InterPro" id="IPR013538">
    <property type="entry name" value="ASHA1/2-like_C"/>
</dbReference>
<dbReference type="InterPro" id="IPR023393">
    <property type="entry name" value="START-like_dom_sf"/>
</dbReference>
<comment type="similarity">
    <text evidence="1">Belongs to the AHA1 family.</text>
</comment>
<evidence type="ECO:0000256" key="1">
    <source>
        <dbReference type="ARBA" id="ARBA00006817"/>
    </source>
</evidence>
<sequence>MNSLMSGFTIYYDLVIDASTERVFQAISEPSYLINWWPLHCTGKPNIGETYNFFFAEDYNWFGKVIELKEKESFYISMTSADSDWNPTTFGFDLKNRNNVTKLSFFHTGWKHTNEHYKRTSYCWALLLNGLKNYLEKGIVIPFKERN</sequence>
<evidence type="ECO:0000259" key="2">
    <source>
        <dbReference type="Pfam" id="PF08327"/>
    </source>
</evidence>
<gene>
    <name evidence="3" type="ORF">RM538_08115</name>
</gene>
<accession>A0ABU2YCP7</accession>
<protein>
    <submittedName>
        <fullName evidence="3">SRPBCC domain-containing protein</fullName>
    </submittedName>
</protein>
<dbReference type="RefSeq" id="WP_311332919.1">
    <property type="nucleotide sequence ID" value="NZ_JAVRHZ010000004.1"/>
</dbReference>
<name>A0ABU2YCP7_9FLAO</name>
<evidence type="ECO:0000313" key="4">
    <source>
        <dbReference type="Proteomes" id="UP001254488"/>
    </source>
</evidence>
<dbReference type="Pfam" id="PF08327">
    <property type="entry name" value="AHSA1"/>
    <property type="match status" value="1"/>
</dbReference>